<gene>
    <name evidence="2" type="ORF">B9Z19DRAFT_969109</name>
</gene>
<feature type="compositionally biased region" description="Polar residues" evidence="1">
    <location>
        <begin position="519"/>
        <end position="528"/>
    </location>
</feature>
<dbReference type="AlphaFoldDB" id="A0A2T7A3B6"/>
<name>A0A2T7A3B6_TUBBO</name>
<dbReference type="OrthoDB" id="5397293at2759"/>
<dbReference type="Proteomes" id="UP000244722">
    <property type="component" value="Unassembled WGS sequence"/>
</dbReference>
<feature type="region of interest" description="Disordered" evidence="1">
    <location>
        <begin position="500"/>
        <end position="570"/>
    </location>
</feature>
<proteinExistence type="predicted"/>
<feature type="compositionally biased region" description="Low complexity" evidence="1">
    <location>
        <begin position="509"/>
        <end position="518"/>
    </location>
</feature>
<feature type="compositionally biased region" description="Acidic residues" evidence="1">
    <location>
        <begin position="689"/>
        <end position="712"/>
    </location>
</feature>
<evidence type="ECO:0000256" key="1">
    <source>
        <dbReference type="SAM" id="MobiDB-lite"/>
    </source>
</evidence>
<protein>
    <submittedName>
        <fullName evidence="2">Uncharacterized protein</fullName>
    </submittedName>
</protein>
<feature type="compositionally biased region" description="Polar residues" evidence="1">
    <location>
        <begin position="147"/>
        <end position="163"/>
    </location>
</feature>
<feature type="region of interest" description="Disordered" evidence="1">
    <location>
        <begin position="182"/>
        <end position="223"/>
    </location>
</feature>
<feature type="region of interest" description="Disordered" evidence="1">
    <location>
        <begin position="137"/>
        <end position="163"/>
    </location>
</feature>
<accession>A0A2T7A3B6</accession>
<dbReference type="EMBL" id="NESQ01000032">
    <property type="protein sequence ID" value="PUU82232.1"/>
    <property type="molecule type" value="Genomic_DNA"/>
</dbReference>
<keyword evidence="3" id="KW-1185">Reference proteome</keyword>
<evidence type="ECO:0000313" key="2">
    <source>
        <dbReference type="EMBL" id="PUU82232.1"/>
    </source>
</evidence>
<organism evidence="2 3">
    <name type="scientific">Tuber borchii</name>
    <name type="common">White truffle</name>
    <dbReference type="NCBI Taxonomy" id="42251"/>
    <lineage>
        <taxon>Eukaryota</taxon>
        <taxon>Fungi</taxon>
        <taxon>Dikarya</taxon>
        <taxon>Ascomycota</taxon>
        <taxon>Pezizomycotina</taxon>
        <taxon>Pezizomycetes</taxon>
        <taxon>Pezizales</taxon>
        <taxon>Tuberaceae</taxon>
        <taxon>Tuber</taxon>
    </lineage>
</organism>
<sequence>MFHFPYYHLPELQTMGSASGDYSLRAAVHHRYAFVLRLPTRLFSATKRAKPWFHVSPTAIENSVQVLSTSGPSTTATKRSWVQTVVPVEPGVVSSACAIPTKKDKFPDFFILTVSSRTVSGRLGSRLSALLKPVGKCAPPTPHHLENNPSPSKQRTLAAGTSSAINESSECLVGFAGEKGCSDHSLSSELSDPRGNGRPPDYSPVMTEPQGPEEDQEMPGGDAVATKVRHQISLDPNTSSRTDVYGATTGNLGLEVAPSSALTLASSSVPNLGPTHEVVVSQVSRQPVVESNFLHFYRTLKPYIVRHELPSHPAQRTPPPIDDGALPESDGFRVLEGPFTTPAGGTSTSKAEGPPCAPPPLPTISEVFYEREPEIKHSNTYLAPAIAALTYPTNHQLMSQSTVPARLSDEVLGKAMTWDIDILHARTGFSQTLNSTLRSMQIKWRILEFDLALETSDASMFRDNYGFAHKPLALQLPASPRITELDDENEPVLWKATGEIQSYNGGASGSRQGSGSRAHVQQSRSTQLPRGKKRANEDDDDDHKGKKKERREEPPVGDNPSPSGSEDEGVLCPYWVETPENCKKKSCRSPKKNLSKLKEHLRRAHFLHLDCPFENCKFHAGDKFQIIRHQKTAHAGEIREPIPRTTDSELLRKNEALGTRQLTWGQIRDICFRKEPEEPIMGPGGAVDFESEDEEEEDELEDELDNEEDGEDREGQEGHDDYEARGGHLEYQGVHAGGFCAVAAVEDNHQENSIPPSLLEANGSMPSNAASTTIDPKSFLNSFDIFGLHSLGGLTQDEGHLHFPAPGHDDFFNSSQPPFLSPANEITWEMVQDQIFRGLEALCGTISEGLGNRRGTSPGAALADINRFFGEISCSAKAALNRPNSGSGPTASWSRESFTCSVPPASQRTIPYNLPFNEPLFPDPLIGGDSSTMPSLTLDSQSSHNSIPFSTPQTFYPSGIPAVASGSQPTGPGMAGPQAGGSAIYNQYGQALAYRDSKGNLCVGSDPREMQPHFDQTRS</sequence>
<comment type="caution">
    <text evidence="2">The sequence shown here is derived from an EMBL/GenBank/DDBJ whole genome shotgun (WGS) entry which is preliminary data.</text>
</comment>
<evidence type="ECO:0000313" key="3">
    <source>
        <dbReference type="Proteomes" id="UP000244722"/>
    </source>
</evidence>
<reference evidence="2 3" key="1">
    <citation type="submission" date="2017-04" db="EMBL/GenBank/DDBJ databases">
        <title>Draft genome sequence of Tuber borchii Vittad., a whitish edible truffle.</title>
        <authorList>
            <consortium name="DOE Joint Genome Institute"/>
            <person name="Murat C."/>
            <person name="Kuo A."/>
            <person name="Barry K.W."/>
            <person name="Clum A."/>
            <person name="Dockter R.B."/>
            <person name="Fauchery L."/>
            <person name="Iotti M."/>
            <person name="Kohler A."/>
            <person name="Labutti K."/>
            <person name="Lindquist E.A."/>
            <person name="Lipzen A."/>
            <person name="Ohm R.A."/>
            <person name="Wang M."/>
            <person name="Grigoriev I.V."/>
            <person name="Zambonelli A."/>
            <person name="Martin F.M."/>
        </authorList>
    </citation>
    <scope>NUCLEOTIDE SEQUENCE [LARGE SCALE GENOMIC DNA]</scope>
    <source>
        <strain evidence="2 3">Tbo3840</strain>
    </source>
</reference>
<feature type="region of interest" description="Disordered" evidence="1">
    <location>
        <begin position="998"/>
        <end position="1019"/>
    </location>
</feature>
<feature type="compositionally biased region" description="Basic and acidic residues" evidence="1">
    <location>
        <begin position="713"/>
        <end position="724"/>
    </location>
</feature>
<feature type="compositionally biased region" description="Basic and acidic residues" evidence="1">
    <location>
        <begin position="1006"/>
        <end position="1019"/>
    </location>
</feature>
<feature type="region of interest" description="Disordered" evidence="1">
    <location>
        <begin position="960"/>
        <end position="982"/>
    </location>
</feature>
<feature type="region of interest" description="Disordered" evidence="1">
    <location>
        <begin position="676"/>
        <end position="724"/>
    </location>
</feature>
<dbReference type="STRING" id="42251.A0A2T7A3B6"/>